<proteinExistence type="predicted"/>
<gene>
    <name evidence="2" type="ORF">RFULGI_LOCUS8985</name>
</gene>
<comment type="caution">
    <text evidence="2">The sequence shown here is derived from an EMBL/GenBank/DDBJ whole genome shotgun (WGS) entry which is preliminary data.</text>
</comment>
<dbReference type="OrthoDB" id="2364290at2759"/>
<evidence type="ECO:0000313" key="3">
    <source>
        <dbReference type="Proteomes" id="UP000789396"/>
    </source>
</evidence>
<organism evidence="2 3">
    <name type="scientific">Racocetra fulgida</name>
    <dbReference type="NCBI Taxonomy" id="60492"/>
    <lineage>
        <taxon>Eukaryota</taxon>
        <taxon>Fungi</taxon>
        <taxon>Fungi incertae sedis</taxon>
        <taxon>Mucoromycota</taxon>
        <taxon>Glomeromycotina</taxon>
        <taxon>Glomeromycetes</taxon>
        <taxon>Diversisporales</taxon>
        <taxon>Gigasporaceae</taxon>
        <taxon>Racocetra</taxon>
    </lineage>
</organism>
<accession>A0A9N9E532</accession>
<feature type="region of interest" description="Disordered" evidence="1">
    <location>
        <begin position="159"/>
        <end position="181"/>
    </location>
</feature>
<feature type="non-terminal residue" evidence="2">
    <location>
        <position position="238"/>
    </location>
</feature>
<dbReference type="Proteomes" id="UP000789396">
    <property type="component" value="Unassembled WGS sequence"/>
</dbReference>
<keyword evidence="3" id="KW-1185">Reference proteome</keyword>
<dbReference type="EMBL" id="CAJVPZ010015256">
    <property type="protein sequence ID" value="CAG8664565.1"/>
    <property type="molecule type" value="Genomic_DNA"/>
</dbReference>
<dbReference type="AlphaFoldDB" id="A0A9N9E532"/>
<protein>
    <submittedName>
        <fullName evidence="2">4008_t:CDS:1</fullName>
    </submittedName>
</protein>
<feature type="compositionally biased region" description="Basic and acidic residues" evidence="1">
    <location>
        <begin position="27"/>
        <end position="61"/>
    </location>
</feature>
<evidence type="ECO:0000313" key="2">
    <source>
        <dbReference type="EMBL" id="CAG8664565.1"/>
    </source>
</evidence>
<sequence length="238" mass="28246">MQNQNSPSSAVFNHRTVSTLRNALEMEEQKEHQHNVPEVEEQKEHHQHNVPEVEEQKEHHQQNIPEAELNKFREFWWKTGNFHPKAHWYDATLPYVLKTNVTLDDYIIQTDKHNIKGFWEWEKDTVRVIEFPSRFHEVPVQAISMELSVTFYPVRDTSARKEPDGSFRPSKKPPTTSNGYDGKNFPWPNLIVEVAYAQEERMLKERIENYWLLPNRVHDAIGIKLEYTKDESIPTEMT</sequence>
<evidence type="ECO:0000256" key="1">
    <source>
        <dbReference type="SAM" id="MobiDB-lite"/>
    </source>
</evidence>
<name>A0A9N9E532_9GLOM</name>
<reference evidence="2" key="1">
    <citation type="submission" date="2021-06" db="EMBL/GenBank/DDBJ databases">
        <authorList>
            <person name="Kallberg Y."/>
            <person name="Tangrot J."/>
            <person name="Rosling A."/>
        </authorList>
    </citation>
    <scope>NUCLEOTIDE SEQUENCE</scope>
    <source>
        <strain evidence="2">IN212</strain>
    </source>
</reference>
<feature type="region of interest" description="Disordered" evidence="1">
    <location>
        <begin position="27"/>
        <end position="62"/>
    </location>
</feature>